<evidence type="ECO:0000313" key="4">
    <source>
        <dbReference type="Proteomes" id="UP000258309"/>
    </source>
</evidence>
<dbReference type="InterPro" id="IPR036020">
    <property type="entry name" value="WW_dom_sf"/>
</dbReference>
<evidence type="ECO:0000259" key="1">
    <source>
        <dbReference type="PROSITE" id="PS50011"/>
    </source>
</evidence>
<dbReference type="PROSITE" id="PS01159">
    <property type="entry name" value="WW_DOMAIN_1"/>
    <property type="match status" value="1"/>
</dbReference>
<dbReference type="InterPro" id="IPR000719">
    <property type="entry name" value="Prot_kinase_dom"/>
</dbReference>
<name>A0A3E2H5T2_SCYLI</name>
<feature type="domain" description="WW" evidence="2">
    <location>
        <begin position="16"/>
        <end position="51"/>
    </location>
</feature>
<feature type="domain" description="Protein kinase" evidence="1">
    <location>
        <begin position="143"/>
        <end position="277"/>
    </location>
</feature>
<dbReference type="GO" id="GO:0004672">
    <property type="term" value="F:protein kinase activity"/>
    <property type="evidence" value="ECO:0007669"/>
    <property type="project" value="InterPro"/>
</dbReference>
<dbReference type="SUPFAM" id="SSF56112">
    <property type="entry name" value="Protein kinase-like (PK-like)"/>
    <property type="match status" value="1"/>
</dbReference>
<comment type="caution">
    <text evidence="3">The sequence shown here is derived from an EMBL/GenBank/DDBJ whole genome shotgun (WGS) entry which is preliminary data.</text>
</comment>
<dbReference type="Proteomes" id="UP000258309">
    <property type="component" value="Unassembled WGS sequence"/>
</dbReference>
<dbReference type="Gene3D" id="1.10.510.10">
    <property type="entry name" value="Transferase(Phosphotransferase) domain 1"/>
    <property type="match status" value="1"/>
</dbReference>
<dbReference type="PROSITE" id="PS50020">
    <property type="entry name" value="WW_DOMAIN_2"/>
    <property type="match status" value="1"/>
</dbReference>
<organism evidence="3 4">
    <name type="scientific">Scytalidium lignicola</name>
    <name type="common">Hyphomycete</name>
    <dbReference type="NCBI Taxonomy" id="5539"/>
    <lineage>
        <taxon>Eukaryota</taxon>
        <taxon>Fungi</taxon>
        <taxon>Dikarya</taxon>
        <taxon>Ascomycota</taxon>
        <taxon>Pezizomycotina</taxon>
        <taxon>Leotiomycetes</taxon>
        <taxon>Leotiomycetes incertae sedis</taxon>
        <taxon>Scytalidium</taxon>
    </lineage>
</organism>
<keyword evidence="4" id="KW-1185">Reference proteome</keyword>
<sequence length="277" mass="31393">MDPAKKLLQETCHELNELPSGWKWSVKNGGLRQIYFTNKALNKTTYHHPKHGALPHGWILQLHEAPGVIPQVQYYNTIHKHRTSRNPRLHNPFKHGQVDPQASVLAIASQSSRARANTILASGHREGIKPYNIRSEFIKVRTIDVGDGTLGGMNGGVFIVRMKGVEKRLFVEKRFKSEIEESKELAENEIRILHKLKHGSLTLYVASFITQNPWDASVWVEFCDRGSLEDVINTYKKRPNERVPEGFVWHALIGLFDGLAFMQHGTGYVSDIGTVVD</sequence>
<dbReference type="AlphaFoldDB" id="A0A3E2H5T2"/>
<dbReference type="PROSITE" id="PS50011">
    <property type="entry name" value="PROTEIN_KINASE_DOM"/>
    <property type="match status" value="1"/>
</dbReference>
<gene>
    <name evidence="3" type="ORF">B7463_g7597</name>
</gene>
<feature type="non-terminal residue" evidence="3">
    <location>
        <position position="277"/>
    </location>
</feature>
<dbReference type="InterPro" id="IPR001202">
    <property type="entry name" value="WW_dom"/>
</dbReference>
<dbReference type="EMBL" id="NCSJ02000152">
    <property type="protein sequence ID" value="RFU28744.1"/>
    <property type="molecule type" value="Genomic_DNA"/>
</dbReference>
<proteinExistence type="predicted"/>
<dbReference type="GO" id="GO:0005524">
    <property type="term" value="F:ATP binding"/>
    <property type="evidence" value="ECO:0007669"/>
    <property type="project" value="InterPro"/>
</dbReference>
<dbReference type="SUPFAM" id="SSF51045">
    <property type="entry name" value="WW domain"/>
    <property type="match status" value="1"/>
</dbReference>
<dbReference type="InterPro" id="IPR011009">
    <property type="entry name" value="Kinase-like_dom_sf"/>
</dbReference>
<protein>
    <recommendedName>
        <fullName evidence="5">Protein kinase domain-containing protein</fullName>
    </recommendedName>
</protein>
<evidence type="ECO:0000259" key="2">
    <source>
        <dbReference type="PROSITE" id="PS50020"/>
    </source>
</evidence>
<reference evidence="3 4" key="1">
    <citation type="submission" date="2018-05" db="EMBL/GenBank/DDBJ databases">
        <title>Draft genome sequence of Scytalidium lignicola DSM 105466, a ubiquitous saprotrophic fungus.</title>
        <authorList>
            <person name="Buettner E."/>
            <person name="Gebauer A.M."/>
            <person name="Hofrichter M."/>
            <person name="Liers C."/>
            <person name="Kellner H."/>
        </authorList>
    </citation>
    <scope>NUCLEOTIDE SEQUENCE [LARGE SCALE GENOMIC DNA]</scope>
    <source>
        <strain evidence="3 4">DSM 105466</strain>
    </source>
</reference>
<dbReference type="STRING" id="5539.A0A3E2H5T2"/>
<evidence type="ECO:0008006" key="5">
    <source>
        <dbReference type="Google" id="ProtNLM"/>
    </source>
</evidence>
<evidence type="ECO:0000313" key="3">
    <source>
        <dbReference type="EMBL" id="RFU28744.1"/>
    </source>
</evidence>
<accession>A0A3E2H5T2</accession>
<dbReference type="OrthoDB" id="310217at2759"/>
<feature type="non-terminal residue" evidence="3">
    <location>
        <position position="1"/>
    </location>
</feature>